<dbReference type="Pfam" id="PF05137">
    <property type="entry name" value="PilN"/>
    <property type="match status" value="1"/>
</dbReference>
<organism evidence="3 4">
    <name type="scientific">Oxynema aestuarii AP17</name>
    <dbReference type="NCBI Taxonomy" id="2064643"/>
    <lineage>
        <taxon>Bacteria</taxon>
        <taxon>Bacillati</taxon>
        <taxon>Cyanobacteriota</taxon>
        <taxon>Cyanophyceae</taxon>
        <taxon>Oscillatoriophycideae</taxon>
        <taxon>Oscillatoriales</taxon>
        <taxon>Oscillatoriaceae</taxon>
        <taxon>Oxynema</taxon>
        <taxon>Oxynema aestuarii</taxon>
    </lineage>
</organism>
<keyword evidence="4" id="KW-1185">Reference proteome</keyword>
<evidence type="ECO:0008006" key="5">
    <source>
        <dbReference type="Google" id="ProtNLM"/>
    </source>
</evidence>
<dbReference type="EMBL" id="CP051167">
    <property type="protein sequence ID" value="QIZ70534.1"/>
    <property type="molecule type" value="Genomic_DNA"/>
</dbReference>
<dbReference type="Proteomes" id="UP000500857">
    <property type="component" value="Chromosome"/>
</dbReference>
<evidence type="ECO:0000256" key="2">
    <source>
        <dbReference type="SAM" id="Phobius"/>
    </source>
</evidence>
<keyword evidence="2" id="KW-0812">Transmembrane</keyword>
<dbReference type="PANTHER" id="PTHR40278">
    <property type="entry name" value="DNA UTILIZATION PROTEIN HOFN"/>
    <property type="match status" value="1"/>
</dbReference>
<feature type="transmembrane region" description="Helical" evidence="2">
    <location>
        <begin position="35"/>
        <end position="57"/>
    </location>
</feature>
<protein>
    <recommendedName>
        <fullName evidence="5">Tfp pilus assembly protein PilN</fullName>
    </recommendedName>
</protein>
<name>A0A6H1TV89_9CYAN</name>
<proteinExistence type="predicted"/>
<dbReference type="AlphaFoldDB" id="A0A6H1TV89"/>
<feature type="region of interest" description="Disordered" evidence="1">
    <location>
        <begin position="9"/>
        <end position="30"/>
    </location>
</feature>
<evidence type="ECO:0000313" key="3">
    <source>
        <dbReference type="EMBL" id="QIZ70534.1"/>
    </source>
</evidence>
<evidence type="ECO:0000256" key="1">
    <source>
        <dbReference type="SAM" id="MobiDB-lite"/>
    </source>
</evidence>
<gene>
    <name evidence="3" type="ORF">HCG48_08020</name>
</gene>
<dbReference type="InterPro" id="IPR007813">
    <property type="entry name" value="PilN"/>
</dbReference>
<keyword evidence="2" id="KW-1133">Transmembrane helix</keyword>
<reference evidence="3 4" key="1">
    <citation type="submission" date="2020-04" db="EMBL/GenBank/DDBJ databases">
        <authorList>
            <person name="Basu S."/>
            <person name="Maruthanayagam V."/>
            <person name="Chakraborty S."/>
            <person name="Pramanik A."/>
            <person name="Mukherjee J."/>
            <person name="Brink B."/>
        </authorList>
    </citation>
    <scope>NUCLEOTIDE SEQUENCE [LARGE SCALE GENOMIC DNA]</scope>
    <source>
        <strain evidence="3 4">AP17</strain>
    </source>
</reference>
<dbReference type="RefSeq" id="WP_168568689.1">
    <property type="nucleotide sequence ID" value="NZ_CP051167.1"/>
</dbReference>
<keyword evidence="2" id="KW-0472">Membrane</keyword>
<dbReference type="InterPro" id="IPR052534">
    <property type="entry name" value="Extracell_DNA_Util/SecSys_Comp"/>
</dbReference>
<evidence type="ECO:0000313" key="4">
    <source>
        <dbReference type="Proteomes" id="UP000500857"/>
    </source>
</evidence>
<accession>A0A6H1TV89</accession>
<sequence length="269" mass="29525">MYSLDINFLNDRPGFRQEPKAPRGSAPSTGKDRTIQLIGLGAGVASIALVLGFWAFIEGDNSRLRQEEAQLQSELDGLGKGVQELEAINAEIQQIQTQVTFFANIFNTSLKPLSALLQELREQVPVGVQVSKMEHTLDKAEGDEIQSDSPWSIVRQEVTISGLSRSFDEVNDFVLTLKSSPFFVDEQTELVVAELVDNPTAIECDKKFEDTDVTCPPDGFQLPKVVQYTITARVSNAPAATMLAELQRNGADGLTTRIKTLEGLGVLER</sequence>
<dbReference type="KEGG" id="oxy:HCG48_08020"/>
<dbReference type="PANTHER" id="PTHR40278:SF1">
    <property type="entry name" value="DNA UTILIZATION PROTEIN HOFN"/>
    <property type="match status" value="1"/>
</dbReference>